<feature type="compositionally biased region" description="Polar residues" evidence="1">
    <location>
        <begin position="178"/>
        <end position="200"/>
    </location>
</feature>
<feature type="region of interest" description="Disordered" evidence="1">
    <location>
        <begin position="1"/>
        <end position="213"/>
    </location>
</feature>
<dbReference type="EMBL" id="JH687770">
    <property type="protein sequence ID" value="EJD44603.1"/>
    <property type="molecule type" value="Genomic_DNA"/>
</dbReference>
<dbReference type="KEGG" id="adl:AURDEDRAFT_166388"/>
<accession>J0LKR1</accession>
<name>J0LKR1_AURST</name>
<evidence type="ECO:0000256" key="1">
    <source>
        <dbReference type="SAM" id="MobiDB-lite"/>
    </source>
</evidence>
<feature type="compositionally biased region" description="Low complexity" evidence="1">
    <location>
        <begin position="46"/>
        <end position="62"/>
    </location>
</feature>
<sequence>MDRPRRNVNPRPHYNDYYPVEHHQRLVENSRASHAQSRRGRGGATRGSPAATHPDAHAAVAPSGEPFLATTTVNQDPPTHSDPVESGPIPPQHPDFAHSNEHVDDDSRAPSSHRNPSPATQPARHHVPEHVPAAPSRVLAPPQDTTPHFNSPAAGSPHNPRSNLSPLDDAPRPATLEVLSQASPARSSGPRSDDPNQPSSRPDDAPPMQSPPSPFIVVVTLAGFLPFPHLQSGIYVAQSSESDDPTLLPPVSRLLRAASLLPGEASAARDLLTHVLDANFRTSAVWTGDTLVPSGYAWSASNPMPPGHFLRHGTVGELIDSPAHRNIRASPCTEPAAFISELRRYFAVPAQDQPINNVRVIHLYIEHFMLRNPALPPFEYPSLSPDPDRPAAQPANGDPAPPPSMFAPQSASYAGAQDDVLQLIRQRFPDVVDDIQYCQIATLPRNRRGQARVAYVQRHPEAALDPVREYGSAYASWRIYAHILHICRGWTLDIQEPSEPRLVDFEPGYHLVSPFDLCHAFGVPTGSWSNFKGRFKGLVAANTNLTTCSTMRPVDDMVAIVARLIAPKLSWFLKDIKAVNPRAEYPNHAAEDAIWRWGTSSFCREVHPWRAGIPEAVALPSSASPEQFLF</sequence>
<evidence type="ECO:0000313" key="2">
    <source>
        <dbReference type="EMBL" id="EJD44603.1"/>
    </source>
</evidence>
<gene>
    <name evidence="2" type="ORF">AURDEDRAFT_166388</name>
</gene>
<feature type="compositionally biased region" description="Basic and acidic residues" evidence="1">
    <location>
        <begin position="19"/>
        <end position="28"/>
    </location>
</feature>
<keyword evidence="3" id="KW-1185">Reference proteome</keyword>
<evidence type="ECO:0000313" key="3">
    <source>
        <dbReference type="Proteomes" id="UP000006514"/>
    </source>
</evidence>
<organism evidence="2 3">
    <name type="scientific">Auricularia subglabra (strain TFB-10046 / SS5)</name>
    <name type="common">White-rot fungus</name>
    <name type="synonym">Auricularia delicata (strain TFB10046)</name>
    <dbReference type="NCBI Taxonomy" id="717982"/>
    <lineage>
        <taxon>Eukaryota</taxon>
        <taxon>Fungi</taxon>
        <taxon>Dikarya</taxon>
        <taxon>Basidiomycota</taxon>
        <taxon>Agaricomycotina</taxon>
        <taxon>Agaricomycetes</taxon>
        <taxon>Auriculariales</taxon>
        <taxon>Auriculariaceae</taxon>
        <taxon>Auricularia</taxon>
    </lineage>
</organism>
<feature type="region of interest" description="Disordered" evidence="1">
    <location>
        <begin position="379"/>
        <end position="407"/>
    </location>
</feature>
<reference evidence="3" key="1">
    <citation type="journal article" date="2012" name="Science">
        <title>The Paleozoic origin of enzymatic lignin decomposition reconstructed from 31 fungal genomes.</title>
        <authorList>
            <person name="Floudas D."/>
            <person name="Binder M."/>
            <person name="Riley R."/>
            <person name="Barry K."/>
            <person name="Blanchette R.A."/>
            <person name="Henrissat B."/>
            <person name="Martinez A.T."/>
            <person name="Otillar R."/>
            <person name="Spatafora J.W."/>
            <person name="Yadav J.S."/>
            <person name="Aerts A."/>
            <person name="Benoit I."/>
            <person name="Boyd A."/>
            <person name="Carlson A."/>
            <person name="Copeland A."/>
            <person name="Coutinho P.M."/>
            <person name="de Vries R.P."/>
            <person name="Ferreira P."/>
            <person name="Findley K."/>
            <person name="Foster B."/>
            <person name="Gaskell J."/>
            <person name="Glotzer D."/>
            <person name="Gorecki P."/>
            <person name="Heitman J."/>
            <person name="Hesse C."/>
            <person name="Hori C."/>
            <person name="Igarashi K."/>
            <person name="Jurgens J.A."/>
            <person name="Kallen N."/>
            <person name="Kersten P."/>
            <person name="Kohler A."/>
            <person name="Kuees U."/>
            <person name="Kumar T.K.A."/>
            <person name="Kuo A."/>
            <person name="LaButti K."/>
            <person name="Larrondo L.F."/>
            <person name="Lindquist E."/>
            <person name="Ling A."/>
            <person name="Lombard V."/>
            <person name="Lucas S."/>
            <person name="Lundell T."/>
            <person name="Martin R."/>
            <person name="McLaughlin D.J."/>
            <person name="Morgenstern I."/>
            <person name="Morin E."/>
            <person name="Murat C."/>
            <person name="Nagy L.G."/>
            <person name="Nolan M."/>
            <person name="Ohm R.A."/>
            <person name="Patyshakuliyeva A."/>
            <person name="Rokas A."/>
            <person name="Ruiz-Duenas F.J."/>
            <person name="Sabat G."/>
            <person name="Salamov A."/>
            <person name="Samejima M."/>
            <person name="Schmutz J."/>
            <person name="Slot J.C."/>
            <person name="St John F."/>
            <person name="Stenlid J."/>
            <person name="Sun H."/>
            <person name="Sun S."/>
            <person name="Syed K."/>
            <person name="Tsang A."/>
            <person name="Wiebenga A."/>
            <person name="Young D."/>
            <person name="Pisabarro A."/>
            <person name="Eastwood D.C."/>
            <person name="Martin F."/>
            <person name="Cullen D."/>
            <person name="Grigoriev I.V."/>
            <person name="Hibbett D.S."/>
        </authorList>
    </citation>
    <scope>NUCLEOTIDE SEQUENCE [LARGE SCALE GENOMIC DNA]</scope>
    <source>
        <strain evidence="3">TFB10046</strain>
    </source>
</reference>
<dbReference type="InParanoid" id="J0LKR1"/>
<protein>
    <submittedName>
        <fullName evidence="2">Uncharacterized protein</fullName>
    </submittedName>
</protein>
<dbReference type="AlphaFoldDB" id="J0LKR1"/>
<feature type="compositionally biased region" description="Polar residues" evidence="1">
    <location>
        <begin position="69"/>
        <end position="78"/>
    </location>
</feature>
<dbReference type="Proteomes" id="UP000006514">
    <property type="component" value="Unassembled WGS sequence"/>
</dbReference>
<proteinExistence type="predicted"/>
<feature type="compositionally biased region" description="Polar residues" evidence="1">
    <location>
        <begin position="109"/>
        <end position="120"/>
    </location>
</feature>
<feature type="compositionally biased region" description="Basic and acidic residues" evidence="1">
    <location>
        <begin position="95"/>
        <end position="108"/>
    </location>
</feature>